<organism evidence="3 4">
    <name type="scientific">Candidatus Buchananbacteria bacterium RBG_13_39_9</name>
    <dbReference type="NCBI Taxonomy" id="1797531"/>
    <lineage>
        <taxon>Bacteria</taxon>
        <taxon>Candidatus Buchananiibacteriota</taxon>
    </lineage>
</organism>
<keyword evidence="2" id="KW-0963">Cytoplasm</keyword>
<comment type="function">
    <text evidence="2">One of several proteins that assist in the late maturation steps of the functional core of the 30S ribosomal subunit. Associates with free 30S ribosomal subunits (but not with 30S subunits that are part of 70S ribosomes or polysomes). Required for efficient processing of 16S rRNA. May interact with the 5'-terminal helix region of 16S rRNA.</text>
</comment>
<evidence type="ECO:0000313" key="4">
    <source>
        <dbReference type="Proteomes" id="UP000176260"/>
    </source>
</evidence>
<dbReference type="Pfam" id="PF02033">
    <property type="entry name" value="RBFA"/>
    <property type="match status" value="1"/>
</dbReference>
<dbReference type="Gene3D" id="3.30.300.20">
    <property type="match status" value="1"/>
</dbReference>
<dbReference type="GO" id="GO:0030490">
    <property type="term" value="P:maturation of SSU-rRNA"/>
    <property type="evidence" value="ECO:0007669"/>
    <property type="project" value="UniProtKB-UniRule"/>
</dbReference>
<evidence type="ECO:0000256" key="2">
    <source>
        <dbReference type="HAMAP-Rule" id="MF_00003"/>
    </source>
</evidence>
<evidence type="ECO:0000313" key="3">
    <source>
        <dbReference type="EMBL" id="OGY43048.1"/>
    </source>
</evidence>
<dbReference type="EMBL" id="MHIA01000001">
    <property type="protein sequence ID" value="OGY43048.1"/>
    <property type="molecule type" value="Genomic_DNA"/>
</dbReference>
<dbReference type="InterPro" id="IPR015946">
    <property type="entry name" value="KH_dom-like_a/b"/>
</dbReference>
<comment type="similarity">
    <text evidence="2">Belongs to the RbfA family.</text>
</comment>
<name>A0A1G1XSQ0_9BACT</name>
<dbReference type="InterPro" id="IPR000238">
    <property type="entry name" value="RbfA"/>
</dbReference>
<accession>A0A1G1XSQ0</accession>
<reference evidence="3 4" key="1">
    <citation type="journal article" date="2016" name="Nat. Commun.">
        <title>Thousands of microbial genomes shed light on interconnected biogeochemical processes in an aquifer system.</title>
        <authorList>
            <person name="Anantharaman K."/>
            <person name="Brown C.T."/>
            <person name="Hug L.A."/>
            <person name="Sharon I."/>
            <person name="Castelle C.J."/>
            <person name="Probst A.J."/>
            <person name="Thomas B.C."/>
            <person name="Singh A."/>
            <person name="Wilkins M.J."/>
            <person name="Karaoz U."/>
            <person name="Brodie E.L."/>
            <person name="Williams K.H."/>
            <person name="Hubbard S.S."/>
            <person name="Banfield J.F."/>
        </authorList>
    </citation>
    <scope>NUCLEOTIDE SEQUENCE [LARGE SCALE GENOMIC DNA]</scope>
</reference>
<sequence>MRQRLDRINELILQELGQFINKDIELPANSLVTITKVHASPDLKSARVFVTILPDNLRGTILELLNKNKRTLHELLKAELKTKFVPNLQFVIDEQEIFAQGIDKLLDEIHNQ</sequence>
<dbReference type="PANTHER" id="PTHR33515:SF1">
    <property type="entry name" value="RIBOSOME-BINDING FACTOR A, CHLOROPLASTIC-RELATED"/>
    <property type="match status" value="1"/>
</dbReference>
<gene>
    <name evidence="2" type="primary">rbfA</name>
    <name evidence="3" type="ORF">A2Y67_02135</name>
</gene>
<dbReference type="NCBIfam" id="TIGR00082">
    <property type="entry name" value="rbfA"/>
    <property type="match status" value="1"/>
</dbReference>
<dbReference type="SUPFAM" id="SSF89919">
    <property type="entry name" value="Ribosome-binding factor A, RbfA"/>
    <property type="match status" value="1"/>
</dbReference>
<dbReference type="HAMAP" id="MF_00003">
    <property type="entry name" value="RbfA"/>
    <property type="match status" value="1"/>
</dbReference>
<comment type="caution">
    <text evidence="3">The sequence shown here is derived from an EMBL/GenBank/DDBJ whole genome shotgun (WGS) entry which is preliminary data.</text>
</comment>
<evidence type="ECO:0000256" key="1">
    <source>
        <dbReference type="ARBA" id="ARBA00022517"/>
    </source>
</evidence>
<comment type="subcellular location">
    <subcellularLocation>
        <location evidence="2">Cytoplasm</location>
    </subcellularLocation>
</comment>
<comment type="subunit">
    <text evidence="2">Monomer. Binds 30S ribosomal subunits, but not 50S ribosomal subunits or 70S ribosomes.</text>
</comment>
<proteinExistence type="inferred from homology"/>
<dbReference type="AlphaFoldDB" id="A0A1G1XSQ0"/>
<keyword evidence="1 2" id="KW-0690">Ribosome biogenesis</keyword>
<protein>
    <recommendedName>
        <fullName evidence="2">Ribosome-binding factor A</fullName>
    </recommendedName>
</protein>
<dbReference type="Proteomes" id="UP000176260">
    <property type="component" value="Unassembled WGS sequence"/>
</dbReference>
<dbReference type="InterPro" id="IPR023799">
    <property type="entry name" value="RbfA_dom_sf"/>
</dbReference>
<dbReference type="GO" id="GO:0043024">
    <property type="term" value="F:ribosomal small subunit binding"/>
    <property type="evidence" value="ECO:0007669"/>
    <property type="project" value="TreeGrafter"/>
</dbReference>
<dbReference type="PANTHER" id="PTHR33515">
    <property type="entry name" value="RIBOSOME-BINDING FACTOR A, CHLOROPLASTIC-RELATED"/>
    <property type="match status" value="1"/>
</dbReference>
<dbReference type="GO" id="GO:0005829">
    <property type="term" value="C:cytosol"/>
    <property type="evidence" value="ECO:0007669"/>
    <property type="project" value="TreeGrafter"/>
</dbReference>